<dbReference type="OrthoDB" id="6504594at2"/>
<sequence>MFDSITSAEPQKFGYQFEKIRNAIGPENQTSSSVYAATDLGLKTLKCCFEQFRDELEVVGHLGSWEYELATYSRAIERLQDYFGRNQAGLNEHDAWVYYSHLENNYERFCEIAAEIEAELRKG</sequence>
<dbReference type="Proteomes" id="UP000305674">
    <property type="component" value="Unassembled WGS sequence"/>
</dbReference>
<keyword evidence="2" id="KW-1185">Reference proteome</keyword>
<dbReference type="AlphaFoldDB" id="A0A4U1B898"/>
<evidence type="ECO:0000313" key="2">
    <source>
        <dbReference type="Proteomes" id="UP000305674"/>
    </source>
</evidence>
<proteinExistence type="predicted"/>
<accession>A0A4U1B898</accession>
<comment type="caution">
    <text evidence="1">The sequence shown here is derived from an EMBL/GenBank/DDBJ whole genome shotgun (WGS) entry which is preliminary data.</text>
</comment>
<evidence type="ECO:0000313" key="1">
    <source>
        <dbReference type="EMBL" id="TKB46488.1"/>
    </source>
</evidence>
<reference evidence="1 2" key="1">
    <citation type="submission" date="2019-04" db="EMBL/GenBank/DDBJ databases">
        <authorList>
            <person name="Hwang J.C."/>
        </authorList>
    </citation>
    <scope>NUCLEOTIDE SEQUENCE [LARGE SCALE GENOMIC DNA]</scope>
    <source>
        <strain evidence="1 2">IMCC35001</strain>
    </source>
</reference>
<protein>
    <submittedName>
        <fullName evidence="1">Uncharacterized protein</fullName>
    </submittedName>
</protein>
<organism evidence="1 2">
    <name type="scientific">Ferrimonas sediminicola</name>
    <dbReference type="NCBI Taxonomy" id="2569538"/>
    <lineage>
        <taxon>Bacteria</taxon>
        <taxon>Pseudomonadati</taxon>
        <taxon>Pseudomonadota</taxon>
        <taxon>Gammaproteobacteria</taxon>
        <taxon>Alteromonadales</taxon>
        <taxon>Ferrimonadaceae</taxon>
        <taxon>Ferrimonas</taxon>
    </lineage>
</organism>
<name>A0A4U1B898_9GAMM</name>
<dbReference type="EMBL" id="SWCI01000020">
    <property type="protein sequence ID" value="TKB46488.1"/>
    <property type="molecule type" value="Genomic_DNA"/>
</dbReference>
<dbReference type="RefSeq" id="WP_136854603.1">
    <property type="nucleotide sequence ID" value="NZ_SWCI01000020.1"/>
</dbReference>
<gene>
    <name evidence="1" type="ORF">FCL40_17690</name>
</gene>